<dbReference type="InterPro" id="IPR036879">
    <property type="entry name" value="TF_MADSbox_sf"/>
</dbReference>
<dbReference type="AlphaFoldDB" id="A0AAV7EE68"/>
<comment type="subcellular location">
    <subcellularLocation>
        <location evidence="1">Nucleus</location>
    </subcellularLocation>
</comment>
<evidence type="ECO:0000256" key="3">
    <source>
        <dbReference type="ARBA" id="ARBA00023125"/>
    </source>
</evidence>
<dbReference type="Proteomes" id="UP000825729">
    <property type="component" value="Unassembled WGS sequence"/>
</dbReference>
<feature type="domain" description="MADS-box" evidence="6">
    <location>
        <begin position="7"/>
        <end position="67"/>
    </location>
</feature>
<dbReference type="PANTHER" id="PTHR11945">
    <property type="entry name" value="MADS BOX PROTEIN"/>
    <property type="match status" value="1"/>
</dbReference>
<dbReference type="GO" id="GO:0045944">
    <property type="term" value="P:positive regulation of transcription by RNA polymerase II"/>
    <property type="evidence" value="ECO:0007669"/>
    <property type="project" value="InterPro"/>
</dbReference>
<dbReference type="SMART" id="SM00432">
    <property type="entry name" value="MADS"/>
    <property type="match status" value="1"/>
</dbReference>
<dbReference type="PANTHER" id="PTHR11945:SF629">
    <property type="entry name" value="OS02G0164450 PROTEIN"/>
    <property type="match status" value="1"/>
</dbReference>
<dbReference type="GO" id="GO:0000981">
    <property type="term" value="F:DNA-binding transcription factor activity, RNA polymerase II-specific"/>
    <property type="evidence" value="ECO:0007669"/>
    <property type="project" value="TreeGrafter"/>
</dbReference>
<evidence type="ECO:0000256" key="4">
    <source>
        <dbReference type="ARBA" id="ARBA00023163"/>
    </source>
</evidence>
<evidence type="ECO:0000256" key="1">
    <source>
        <dbReference type="ARBA" id="ARBA00004123"/>
    </source>
</evidence>
<dbReference type="SUPFAM" id="SSF55455">
    <property type="entry name" value="SRF-like"/>
    <property type="match status" value="1"/>
</dbReference>
<dbReference type="GO" id="GO:0005634">
    <property type="term" value="C:nucleus"/>
    <property type="evidence" value="ECO:0007669"/>
    <property type="project" value="UniProtKB-SubCell"/>
</dbReference>
<keyword evidence="4" id="KW-0804">Transcription</keyword>
<keyword evidence="3" id="KW-0238">DNA-binding</keyword>
<evidence type="ECO:0000256" key="2">
    <source>
        <dbReference type="ARBA" id="ARBA00023015"/>
    </source>
</evidence>
<evidence type="ECO:0000259" key="6">
    <source>
        <dbReference type="PROSITE" id="PS50066"/>
    </source>
</evidence>
<dbReference type="CDD" id="cd00265">
    <property type="entry name" value="MADS_MEF2_like"/>
    <property type="match status" value="1"/>
</dbReference>
<gene>
    <name evidence="7" type="ORF">H6P81_013082</name>
</gene>
<protein>
    <recommendedName>
        <fullName evidence="6">MADS-box domain-containing protein</fullName>
    </recommendedName>
</protein>
<evidence type="ECO:0000256" key="5">
    <source>
        <dbReference type="ARBA" id="ARBA00023242"/>
    </source>
</evidence>
<dbReference type="EMBL" id="JAINDJ010000005">
    <property type="protein sequence ID" value="KAG9446954.1"/>
    <property type="molecule type" value="Genomic_DNA"/>
</dbReference>
<dbReference type="GO" id="GO:0000978">
    <property type="term" value="F:RNA polymerase II cis-regulatory region sequence-specific DNA binding"/>
    <property type="evidence" value="ECO:0007669"/>
    <property type="project" value="TreeGrafter"/>
</dbReference>
<dbReference type="FunFam" id="3.40.1810.10:FF:000006">
    <property type="entry name" value="Agamous-like MADS-box protein AGL62"/>
    <property type="match status" value="1"/>
</dbReference>
<dbReference type="InterPro" id="IPR002100">
    <property type="entry name" value="TF_MADSbox"/>
</dbReference>
<keyword evidence="8" id="KW-1185">Reference proteome</keyword>
<organism evidence="7 8">
    <name type="scientific">Aristolochia fimbriata</name>
    <name type="common">White veined hardy Dutchman's pipe vine</name>
    <dbReference type="NCBI Taxonomy" id="158543"/>
    <lineage>
        <taxon>Eukaryota</taxon>
        <taxon>Viridiplantae</taxon>
        <taxon>Streptophyta</taxon>
        <taxon>Embryophyta</taxon>
        <taxon>Tracheophyta</taxon>
        <taxon>Spermatophyta</taxon>
        <taxon>Magnoliopsida</taxon>
        <taxon>Magnoliidae</taxon>
        <taxon>Piperales</taxon>
        <taxon>Aristolochiaceae</taxon>
        <taxon>Aristolochia</taxon>
    </lineage>
</organism>
<dbReference type="GO" id="GO:0046983">
    <property type="term" value="F:protein dimerization activity"/>
    <property type="evidence" value="ECO:0007669"/>
    <property type="project" value="InterPro"/>
</dbReference>
<name>A0AAV7EE68_ARIFI</name>
<evidence type="ECO:0000313" key="7">
    <source>
        <dbReference type="EMBL" id="KAG9446954.1"/>
    </source>
</evidence>
<dbReference type="Pfam" id="PF00319">
    <property type="entry name" value="SRF-TF"/>
    <property type="match status" value="1"/>
</dbReference>
<evidence type="ECO:0000313" key="8">
    <source>
        <dbReference type="Proteomes" id="UP000825729"/>
    </source>
</evidence>
<dbReference type="PROSITE" id="PS50066">
    <property type="entry name" value="MADS_BOX_2"/>
    <property type="match status" value="1"/>
</dbReference>
<dbReference type="Gene3D" id="3.40.1810.10">
    <property type="entry name" value="Transcription factor, MADS-box"/>
    <property type="match status" value="1"/>
</dbReference>
<dbReference type="InterPro" id="IPR033896">
    <property type="entry name" value="MEF2-like_N"/>
</dbReference>
<proteinExistence type="predicted"/>
<accession>A0AAV7EE68</accession>
<reference evidence="7 8" key="1">
    <citation type="submission" date="2021-07" db="EMBL/GenBank/DDBJ databases">
        <title>The Aristolochia fimbriata genome: insights into angiosperm evolution, floral development and chemical biosynthesis.</title>
        <authorList>
            <person name="Jiao Y."/>
        </authorList>
    </citation>
    <scope>NUCLEOTIDE SEQUENCE [LARGE SCALE GENOMIC DNA]</scope>
    <source>
        <strain evidence="7">IBCAS-2021</strain>
        <tissue evidence="7">Leaf</tissue>
    </source>
</reference>
<keyword evidence="5" id="KW-0539">Nucleus</keyword>
<dbReference type="PRINTS" id="PR00404">
    <property type="entry name" value="MADSDOMAIN"/>
</dbReference>
<keyword evidence="2" id="KW-0805">Transcription regulation</keyword>
<sequence>MVKRKGMGRRKLEMKKIENPNSLQVCFSKRRAGLFKKASELCLLTGAQIAIIAFSPAGRVFTFGHPSVDAVIDRHPLGAQRDATSEIPQFDPETEEMSRHCSDLMEKVETEKRRKVALEEIKVKPGEGGFWWEADLEGRSLQELEEFKMSLESLRDSVVNRAEEKANLAWLERYLDLN</sequence>
<comment type="caution">
    <text evidence="7">The sequence shown here is derived from an EMBL/GenBank/DDBJ whole genome shotgun (WGS) entry which is preliminary data.</text>
</comment>